<feature type="compositionally biased region" description="Basic and acidic residues" evidence="1">
    <location>
        <begin position="211"/>
        <end position="234"/>
    </location>
</feature>
<feature type="compositionally biased region" description="Basic and acidic residues" evidence="1">
    <location>
        <begin position="242"/>
        <end position="278"/>
    </location>
</feature>
<feature type="compositionally biased region" description="Low complexity" evidence="1">
    <location>
        <begin position="24"/>
        <end position="33"/>
    </location>
</feature>
<evidence type="ECO:0000313" key="3">
    <source>
        <dbReference type="EMBL" id="OYX56070.1"/>
    </source>
</evidence>
<evidence type="ECO:0000313" key="4">
    <source>
        <dbReference type="Proteomes" id="UP000216147"/>
    </source>
</evidence>
<feature type="region of interest" description="Disordered" evidence="1">
    <location>
        <begin position="1"/>
        <end position="41"/>
    </location>
</feature>
<feature type="compositionally biased region" description="Basic and acidic residues" evidence="1">
    <location>
        <begin position="360"/>
        <end position="369"/>
    </location>
</feature>
<feature type="compositionally biased region" description="Basic and acidic residues" evidence="1">
    <location>
        <begin position="151"/>
        <end position="196"/>
    </location>
</feature>
<sequence length="369" mass="41017">MRDFKGMKRQRGRNRKPGGGSGGNANAANPNRSWDSQGPENIKVRGNAQTVYERYQQLARDAGSSGDRVLAENYLQHAEHYFRVLRALQPQRPVSEIAARELSNQGYDIDFEDETGAQAAAFLAAQQAADRIQQQSDARDAEAAQGAQQPREQREWTPRPPRDENQNRDGQNRDREWTPRPPRDNQARDNQPRDNQDGGQPRADGDVQGDGGRRETRRERWERRREERNRRYEAEGGTPDTRTYEEAEGGRSEGGRYEGGRNEGRTDGARSENAREGGDFIASTAPVTYTPPVDAAPVDAAPEQAERPARRTRAPRAEAQADTTQSLPGFLTRSSAPVAQSPAPSDDGETPAPKRRAPRKKAETPAEGE</sequence>
<dbReference type="InterPro" id="IPR025430">
    <property type="entry name" value="DUF4167"/>
</dbReference>
<protein>
    <submittedName>
        <fullName evidence="3">Amidase</fullName>
    </submittedName>
</protein>
<feature type="domain" description="DUF4167" evidence="2">
    <location>
        <begin position="13"/>
        <end position="90"/>
    </location>
</feature>
<proteinExistence type="predicted"/>
<evidence type="ECO:0000259" key="2">
    <source>
        <dbReference type="Pfam" id="PF13763"/>
    </source>
</evidence>
<comment type="caution">
    <text evidence="3">The sequence shown here is derived from an EMBL/GenBank/DDBJ whole genome shotgun (WGS) entry which is preliminary data.</text>
</comment>
<name>A0A258HGG8_9CAUL</name>
<feature type="compositionally biased region" description="Basic residues" evidence="1">
    <location>
        <begin position="7"/>
        <end position="16"/>
    </location>
</feature>
<accession>A0A258HGG8</accession>
<dbReference type="EMBL" id="NCEQ01000010">
    <property type="protein sequence ID" value="OYX56070.1"/>
    <property type="molecule type" value="Genomic_DNA"/>
</dbReference>
<dbReference type="AlphaFoldDB" id="A0A258HGG8"/>
<feature type="compositionally biased region" description="Low complexity" evidence="1">
    <location>
        <begin position="291"/>
        <end position="303"/>
    </location>
</feature>
<feature type="compositionally biased region" description="Low complexity" evidence="1">
    <location>
        <begin position="334"/>
        <end position="345"/>
    </location>
</feature>
<feature type="region of interest" description="Disordered" evidence="1">
    <location>
        <begin position="131"/>
        <end position="369"/>
    </location>
</feature>
<dbReference type="Proteomes" id="UP000216147">
    <property type="component" value="Unassembled WGS sequence"/>
</dbReference>
<dbReference type="Pfam" id="PF13763">
    <property type="entry name" value="DUF4167"/>
    <property type="match status" value="1"/>
</dbReference>
<gene>
    <name evidence="3" type="ORF">B7Y86_11540</name>
</gene>
<organism evidence="3 4">
    <name type="scientific">Brevundimonas subvibrioides</name>
    <dbReference type="NCBI Taxonomy" id="74313"/>
    <lineage>
        <taxon>Bacteria</taxon>
        <taxon>Pseudomonadati</taxon>
        <taxon>Pseudomonadota</taxon>
        <taxon>Alphaproteobacteria</taxon>
        <taxon>Caulobacterales</taxon>
        <taxon>Caulobacteraceae</taxon>
        <taxon>Brevundimonas</taxon>
    </lineage>
</organism>
<evidence type="ECO:0000256" key="1">
    <source>
        <dbReference type="SAM" id="MobiDB-lite"/>
    </source>
</evidence>
<reference evidence="3 4" key="1">
    <citation type="submission" date="2017-03" db="EMBL/GenBank/DDBJ databases">
        <title>Lifting the veil on microbial sulfur biogeochemistry in mining wastewaters.</title>
        <authorList>
            <person name="Kantor R.S."/>
            <person name="Colenbrander Nelson T."/>
            <person name="Marshall S."/>
            <person name="Bennett D."/>
            <person name="Apte S."/>
            <person name="Camacho D."/>
            <person name="Thomas B.C."/>
            <person name="Warren L.A."/>
            <person name="Banfield J.F."/>
        </authorList>
    </citation>
    <scope>NUCLEOTIDE SEQUENCE [LARGE SCALE GENOMIC DNA]</scope>
    <source>
        <strain evidence="3">32-68-21</strain>
    </source>
</reference>